<dbReference type="Gene3D" id="3.30.1330.60">
    <property type="entry name" value="OmpA-like domain"/>
    <property type="match status" value="1"/>
</dbReference>
<evidence type="ECO:0000259" key="4">
    <source>
        <dbReference type="PROSITE" id="PS51123"/>
    </source>
</evidence>
<feature type="signal peptide" evidence="3">
    <location>
        <begin position="1"/>
        <end position="25"/>
    </location>
</feature>
<feature type="compositionally biased region" description="Basic and acidic residues" evidence="2">
    <location>
        <begin position="324"/>
        <end position="337"/>
    </location>
</feature>
<feature type="compositionally biased region" description="Basic and acidic residues" evidence="2">
    <location>
        <begin position="152"/>
        <end position="178"/>
    </location>
</feature>
<feature type="compositionally biased region" description="Low complexity" evidence="2">
    <location>
        <begin position="183"/>
        <end position="197"/>
    </location>
</feature>
<feature type="compositionally biased region" description="Low complexity" evidence="2">
    <location>
        <begin position="241"/>
        <end position="252"/>
    </location>
</feature>
<name>A0ABS0HNU8_9HYPH</name>
<feature type="compositionally biased region" description="Low complexity" evidence="2">
    <location>
        <begin position="295"/>
        <end position="320"/>
    </location>
</feature>
<comment type="caution">
    <text evidence="5">The sequence shown here is derived from an EMBL/GenBank/DDBJ whole genome shotgun (WGS) entry which is preliminary data.</text>
</comment>
<accession>A0ABS0HNU8</accession>
<evidence type="ECO:0000256" key="2">
    <source>
        <dbReference type="SAM" id="MobiDB-lite"/>
    </source>
</evidence>
<sequence>MMKLSNLFLASTALPLMLLPANVSALQPEATAPIVVAQAGPSAQEELPPGARPRRQGQQDGDGPRRGGQGQERRQGGQDAGGPGASEDAGPRGPRGAGPAERGGPDGPRGSRATDSEDSPPPRRGAAQPAERPTPPSGTVPATPARPAEQTPSERPRPSAETPERPARPAAQERERPRPPAPAAGTPPSTPAPAAQPATPPAPAQQRPAAGAPRPTDAERPARPGDTERPDRQRARDQRPSQDAPTTTTAPTAPAPSAPTAAPAAPAVPTPAPASAPTAPATRTQPAPTAPAAPAPETRAQPTAPAQTAPQQAAPATTQPLDASRVRIEDLRRERRERREGGRVIIEEPGNRTIVRQGNEVIIRSDETERFRRTYRDADIRVERRGGNEEVTIVRRPDGSEILTVRDEDGNLIRRVRREPAGREVVLIENRRSGIERRPGYGYMEEEVVRLPPPNVRIPRERYIVETERASRADIVEAFTAPPVERVERAYTLDEIRRSQPLRQRMPRVDLDTITFEFGSWELPPDQIDQLRVIAEGLREAISRNPNEIFLVEGHTDAVGADEDNLTLSDRRAETIATILTQRFQIPAENLTTQGYGEQYLKVTTEAPEQQNRRVTLRRITPLLQGQNQQQ</sequence>
<dbReference type="CDD" id="cd07185">
    <property type="entry name" value="OmpA_C-like"/>
    <property type="match status" value="1"/>
</dbReference>
<feature type="compositionally biased region" description="Low complexity" evidence="2">
    <location>
        <begin position="87"/>
        <end position="102"/>
    </location>
</feature>
<feature type="compositionally biased region" description="Low complexity" evidence="2">
    <location>
        <begin position="275"/>
        <end position="287"/>
    </location>
</feature>
<dbReference type="InterPro" id="IPR036737">
    <property type="entry name" value="OmpA-like_sf"/>
</dbReference>
<keyword evidence="3" id="KW-0732">Signal</keyword>
<dbReference type="Pfam" id="PF00691">
    <property type="entry name" value="OmpA"/>
    <property type="match status" value="1"/>
</dbReference>
<dbReference type="InterPro" id="IPR050330">
    <property type="entry name" value="Bact_OuterMem_StrucFunc"/>
</dbReference>
<evidence type="ECO:0000313" key="6">
    <source>
        <dbReference type="Proteomes" id="UP000611708"/>
    </source>
</evidence>
<dbReference type="PANTHER" id="PTHR30329">
    <property type="entry name" value="STATOR ELEMENT OF FLAGELLAR MOTOR COMPLEX"/>
    <property type="match status" value="1"/>
</dbReference>
<dbReference type="EMBL" id="JADQDN010000001">
    <property type="protein sequence ID" value="MBF9195133.1"/>
    <property type="molecule type" value="Genomic_DNA"/>
</dbReference>
<protein>
    <submittedName>
        <fullName evidence="5">OmpA family protein</fullName>
    </submittedName>
</protein>
<keyword evidence="1" id="KW-0472">Membrane</keyword>
<feature type="region of interest" description="Disordered" evidence="2">
    <location>
        <begin position="36"/>
        <end position="337"/>
    </location>
</feature>
<evidence type="ECO:0000256" key="3">
    <source>
        <dbReference type="SAM" id="SignalP"/>
    </source>
</evidence>
<feature type="compositionally biased region" description="Low complexity" evidence="2">
    <location>
        <begin position="204"/>
        <end position="215"/>
    </location>
</feature>
<evidence type="ECO:0000313" key="5">
    <source>
        <dbReference type="EMBL" id="MBF9195133.1"/>
    </source>
</evidence>
<feature type="chain" id="PRO_5046542312" evidence="3">
    <location>
        <begin position="26"/>
        <end position="631"/>
    </location>
</feature>
<gene>
    <name evidence="5" type="ORF">I2H36_03720</name>
</gene>
<reference evidence="5 6" key="1">
    <citation type="submission" date="2020-11" db="EMBL/GenBank/DDBJ databases">
        <authorList>
            <person name="Kim M.K."/>
        </authorList>
    </citation>
    <scope>NUCLEOTIDE SEQUENCE [LARGE SCALE GENOMIC DNA]</scope>
    <source>
        <strain evidence="5 6">BT290</strain>
    </source>
</reference>
<dbReference type="PROSITE" id="PS51123">
    <property type="entry name" value="OMPA_2"/>
    <property type="match status" value="1"/>
</dbReference>
<organism evidence="5 6">
    <name type="scientific">Microvirga terrestris</name>
    <dbReference type="NCBI Taxonomy" id="2791024"/>
    <lineage>
        <taxon>Bacteria</taxon>
        <taxon>Pseudomonadati</taxon>
        <taxon>Pseudomonadota</taxon>
        <taxon>Alphaproteobacteria</taxon>
        <taxon>Hyphomicrobiales</taxon>
        <taxon>Methylobacteriaceae</taxon>
        <taxon>Microvirga</taxon>
    </lineage>
</organism>
<evidence type="ECO:0000256" key="1">
    <source>
        <dbReference type="PROSITE-ProRule" id="PRU00473"/>
    </source>
</evidence>
<dbReference type="PANTHER" id="PTHR30329:SF21">
    <property type="entry name" value="LIPOPROTEIN YIAD-RELATED"/>
    <property type="match status" value="1"/>
</dbReference>
<keyword evidence="6" id="KW-1185">Reference proteome</keyword>
<dbReference type="Proteomes" id="UP000611708">
    <property type="component" value="Unassembled WGS sequence"/>
</dbReference>
<dbReference type="InterPro" id="IPR006665">
    <property type="entry name" value="OmpA-like"/>
</dbReference>
<dbReference type="SUPFAM" id="SSF103088">
    <property type="entry name" value="OmpA-like"/>
    <property type="match status" value="1"/>
</dbReference>
<feature type="compositionally biased region" description="Basic and acidic residues" evidence="2">
    <location>
        <begin position="216"/>
        <end position="240"/>
    </location>
</feature>
<proteinExistence type="predicted"/>
<feature type="domain" description="OmpA-like" evidence="4">
    <location>
        <begin position="503"/>
        <end position="623"/>
    </location>
</feature>